<sequence>MRKLIFIVHTSLDGYIANTDGSFDGLNPGSNNLDYVCSIAEDADTILAGRTTFQLLNTYWPDAFKKPEASLSEVRYSTWYNSTRKVIASTTIDAPDKSTAIIHKDIPEYIRKLKQKKGKSIVIFGSPALFQSILTFDLIDEYHIILYPVILGEGIPLFKGNYNKQEFFFSGITPLDNGEVALKCLTGRR</sequence>
<evidence type="ECO:0000259" key="1">
    <source>
        <dbReference type="Pfam" id="PF01872"/>
    </source>
</evidence>
<dbReference type="HOGENOM" id="CLU_043966_1_3_10"/>
<evidence type="ECO:0000313" key="2">
    <source>
        <dbReference type="EMBL" id="AIL44674.1"/>
    </source>
</evidence>
<dbReference type="PANTHER" id="PTHR38011:SF11">
    <property type="entry name" value="2,5-DIAMINO-6-RIBOSYLAMINO-4(3H)-PYRIMIDINONE 5'-PHOSPHATE REDUCTASE"/>
    <property type="match status" value="1"/>
</dbReference>
<dbReference type="InterPro" id="IPR050765">
    <property type="entry name" value="Riboflavin_Biosynth_HTPR"/>
</dbReference>
<protein>
    <submittedName>
        <fullName evidence="2">Bifunctional deaminase-reductase domain protein</fullName>
    </submittedName>
</protein>
<dbReference type="GO" id="GO:0009231">
    <property type="term" value="P:riboflavin biosynthetic process"/>
    <property type="evidence" value="ECO:0007669"/>
    <property type="project" value="InterPro"/>
</dbReference>
<feature type="domain" description="Bacterial bifunctional deaminase-reductase C-terminal" evidence="1">
    <location>
        <begin position="3"/>
        <end position="175"/>
    </location>
</feature>
<dbReference type="Proteomes" id="UP000028933">
    <property type="component" value="Chromosome"/>
</dbReference>
<dbReference type="RefSeq" id="WP_024566065.1">
    <property type="nucleotide sequence ID" value="NZ_CP007547.1"/>
</dbReference>
<evidence type="ECO:0000313" key="3">
    <source>
        <dbReference type="Proteomes" id="UP000028933"/>
    </source>
</evidence>
<proteinExistence type="predicted"/>
<dbReference type="Pfam" id="PF01872">
    <property type="entry name" value="RibD_C"/>
    <property type="match status" value="1"/>
</dbReference>
<reference evidence="2" key="2">
    <citation type="journal article" date="2015" name="Genome Biol. Evol.">
        <title>Complete Genome Sequence and Transcriptomic Analysis of the Novel Pathogen Elizabethkingia anophelis in Response to Oxidative Stress.</title>
        <authorList>
            <person name="Li Y."/>
            <person name="Liu Y."/>
            <person name="Chew S.C."/>
            <person name="Tay M."/>
            <person name="Salido M.M."/>
            <person name="Teo J."/>
            <person name="Lauro F.M."/>
            <person name="Givskov M."/>
            <person name="Yang L."/>
        </authorList>
    </citation>
    <scope>NUCLEOTIDE SEQUENCE</scope>
    <source>
        <strain evidence="2">NUHP1</strain>
    </source>
</reference>
<gene>
    <name evidence="2" type="ORF">BD94_0899</name>
</gene>
<dbReference type="InterPro" id="IPR002734">
    <property type="entry name" value="RibDG_C"/>
</dbReference>
<dbReference type="GO" id="GO:0008703">
    <property type="term" value="F:5-amino-6-(5-phosphoribosylamino)uracil reductase activity"/>
    <property type="evidence" value="ECO:0007669"/>
    <property type="project" value="InterPro"/>
</dbReference>
<organism evidence="2 3">
    <name type="scientific">Elizabethkingia anophelis NUHP1</name>
    <dbReference type="NCBI Taxonomy" id="1338011"/>
    <lineage>
        <taxon>Bacteria</taxon>
        <taxon>Pseudomonadati</taxon>
        <taxon>Bacteroidota</taxon>
        <taxon>Flavobacteriia</taxon>
        <taxon>Flavobacteriales</taxon>
        <taxon>Weeksellaceae</taxon>
        <taxon>Elizabethkingia</taxon>
    </lineage>
</organism>
<dbReference type="AlphaFoldDB" id="A0A077EER8"/>
<dbReference type="KEGG" id="eao:BD94_0899"/>
<dbReference type="EMBL" id="CP007547">
    <property type="protein sequence ID" value="AIL44674.1"/>
    <property type="molecule type" value="Genomic_DNA"/>
</dbReference>
<dbReference type="Gene3D" id="3.40.430.10">
    <property type="entry name" value="Dihydrofolate Reductase, subunit A"/>
    <property type="match status" value="1"/>
</dbReference>
<dbReference type="InterPro" id="IPR024072">
    <property type="entry name" value="DHFR-like_dom_sf"/>
</dbReference>
<reference evidence="2" key="1">
    <citation type="journal article" date="2013" name="Lancet">
        <title>First case of E anophelis outbreak in an intensive-care unit.</title>
        <authorList>
            <person name="Teo J."/>
            <person name="Tan S.Y."/>
            <person name="Tay M."/>
            <person name="Ding Y."/>
            <person name="Kjelleberg S."/>
            <person name="Givskov M."/>
            <person name="Lin R.T."/>
            <person name="Yang L."/>
        </authorList>
    </citation>
    <scope>NUCLEOTIDE SEQUENCE [LARGE SCALE GENOMIC DNA]</scope>
    <source>
        <strain evidence="2">NUHP1</strain>
    </source>
</reference>
<dbReference type="STRING" id="1338011.BD94_0899"/>
<name>A0A077EER8_9FLAO</name>
<dbReference type="PANTHER" id="PTHR38011">
    <property type="entry name" value="DIHYDROFOLATE REDUCTASE FAMILY PROTEIN (AFU_ORTHOLOGUE AFUA_8G06820)"/>
    <property type="match status" value="1"/>
</dbReference>
<dbReference type="SUPFAM" id="SSF53597">
    <property type="entry name" value="Dihydrofolate reductase-like"/>
    <property type="match status" value="1"/>
</dbReference>
<accession>A0A077EER8</accession>
<dbReference type="eggNOG" id="COG0262">
    <property type="taxonomic scope" value="Bacteria"/>
</dbReference>